<dbReference type="Gene3D" id="3.40.50.11090">
    <property type="match status" value="1"/>
</dbReference>
<name>A0A0P0YRQ6_9ENTR</name>
<feature type="domain" description="Glycosyl transferase family 1" evidence="1">
    <location>
        <begin position="238"/>
        <end position="318"/>
    </location>
</feature>
<dbReference type="Pfam" id="PF00534">
    <property type="entry name" value="Glycos_transf_1"/>
    <property type="match status" value="1"/>
</dbReference>
<reference evidence="2" key="1">
    <citation type="submission" date="2014-04" db="EMBL/GenBank/DDBJ databases">
        <authorList>
            <person name="Harrison E."/>
        </authorList>
    </citation>
    <scope>NUCLEOTIDE SEQUENCE</scope>
    <source>
        <strain evidence="2">1196</strain>
    </source>
</reference>
<protein>
    <submittedName>
        <fullName evidence="2">Glycosyl transferase</fullName>
    </submittedName>
</protein>
<gene>
    <name evidence="2" type="primary">wckU</name>
</gene>
<dbReference type="GO" id="GO:1901135">
    <property type="term" value="P:carbohydrate derivative metabolic process"/>
    <property type="evidence" value="ECO:0007669"/>
    <property type="project" value="UniProtKB-ARBA"/>
</dbReference>
<reference evidence="2" key="2">
    <citation type="journal article" date="2015" name="Sci. Rep.">
        <title>Genetic analysis of capsular polysaccharide synthesis gene clusters in 79 capsular types of Klebsiella spp.</title>
        <authorList>
            <person name="Pan Y.J."/>
            <person name="Lin T.L."/>
            <person name="Chen C.T."/>
            <person name="Chen Y.Y."/>
            <person name="Hsieh P.F."/>
            <person name="Hsu C.R."/>
            <person name="Wu M.C."/>
            <person name="Wang J.T."/>
        </authorList>
    </citation>
    <scope>NUCLEOTIDE SEQUENCE</scope>
    <source>
        <strain evidence="2">1196</strain>
    </source>
</reference>
<dbReference type="Gene3D" id="3.40.50.2000">
    <property type="entry name" value="Glycogen Phosphorylase B"/>
    <property type="match status" value="1"/>
</dbReference>
<dbReference type="InterPro" id="IPR001296">
    <property type="entry name" value="Glyco_trans_1"/>
</dbReference>
<dbReference type="AlphaFoldDB" id="A0A0P0YRQ6"/>
<sequence length="349" mass="40149">MSHNVIFPMLSISNHGGVRILLQIANSIANKGGRTKIICPKGTYDTRYNISDKVEIIEVGPAISNKICRWFFFTILFPFYVKNNDTVFANFFVTFYASLLSRILFKKIKIVYFIQDIEYEFFGGLIKKIAKKLCEYSYAYKKAEIIAANIYLYERLLVKNDAIKLFNVWIDEKFITTASVETHRQYDLIYFLRQDPRKRIDRFEEMLPYLYENNISILCVTQSLDLADRYSSQLPVFIPENDQELISLIDKCKIYLLTSSQEGFSLPPLECMARGVIPVVFECGGPEIYIEDGLNGFIVNTIDEASETILKLVKSYDSLIEIKTKAVGTARKISFSEEVDALADKVLQM</sequence>
<dbReference type="SUPFAM" id="SSF53756">
    <property type="entry name" value="UDP-Glycosyltransferase/glycogen phosphorylase"/>
    <property type="match status" value="1"/>
</dbReference>
<evidence type="ECO:0000259" key="1">
    <source>
        <dbReference type="Pfam" id="PF00534"/>
    </source>
</evidence>
<keyword evidence="2" id="KW-0808">Transferase</keyword>
<dbReference type="EMBL" id="AB924585">
    <property type="protein sequence ID" value="BAT23899.1"/>
    <property type="molecule type" value="Genomic_DNA"/>
</dbReference>
<evidence type="ECO:0000313" key="2">
    <source>
        <dbReference type="EMBL" id="BAT23899.1"/>
    </source>
</evidence>
<accession>A0A0P0YRQ6</accession>
<organism evidence="2">
    <name type="scientific">Klebsiella sp. 1196</name>
    <dbReference type="NCBI Taxonomy" id="1497822"/>
    <lineage>
        <taxon>Bacteria</taxon>
        <taxon>Pseudomonadati</taxon>
        <taxon>Pseudomonadota</taxon>
        <taxon>Gammaproteobacteria</taxon>
        <taxon>Enterobacterales</taxon>
        <taxon>Enterobacteriaceae</taxon>
        <taxon>Klebsiella/Raoultella group</taxon>
        <taxon>Klebsiella</taxon>
    </lineage>
</organism>
<proteinExistence type="predicted"/>
<dbReference type="GO" id="GO:0016757">
    <property type="term" value="F:glycosyltransferase activity"/>
    <property type="evidence" value="ECO:0007669"/>
    <property type="project" value="InterPro"/>
</dbReference>
<dbReference type="PANTHER" id="PTHR12526">
    <property type="entry name" value="GLYCOSYLTRANSFERASE"/>
    <property type="match status" value="1"/>
</dbReference>